<name>A0A3A2ZT68_9EURO</name>
<feature type="region of interest" description="Disordered" evidence="1">
    <location>
        <begin position="1"/>
        <end position="109"/>
    </location>
</feature>
<reference evidence="3" key="1">
    <citation type="submission" date="2017-02" db="EMBL/GenBank/DDBJ databases">
        <authorList>
            <person name="Tafer H."/>
            <person name="Lopandic K."/>
        </authorList>
    </citation>
    <scope>NUCLEOTIDE SEQUENCE [LARGE SCALE GENOMIC DNA]</scope>
    <source>
        <strain evidence="3">CBS 366.77</strain>
    </source>
</reference>
<gene>
    <name evidence="2" type="ORF">PHISCL_01699</name>
</gene>
<evidence type="ECO:0000313" key="2">
    <source>
        <dbReference type="EMBL" id="RJE25930.1"/>
    </source>
</evidence>
<feature type="compositionally biased region" description="Polar residues" evidence="1">
    <location>
        <begin position="37"/>
        <end position="62"/>
    </location>
</feature>
<dbReference type="AlphaFoldDB" id="A0A3A2ZT68"/>
<dbReference type="OrthoDB" id="3872446at2759"/>
<dbReference type="STRING" id="2070753.A0A3A2ZT68"/>
<dbReference type="Proteomes" id="UP000266188">
    <property type="component" value="Unassembled WGS sequence"/>
</dbReference>
<dbReference type="EMBL" id="MVGC01000033">
    <property type="protein sequence ID" value="RJE25930.1"/>
    <property type="molecule type" value="Genomic_DNA"/>
</dbReference>
<proteinExistence type="predicted"/>
<feature type="compositionally biased region" description="Polar residues" evidence="1">
    <location>
        <begin position="90"/>
        <end position="103"/>
    </location>
</feature>
<accession>A0A3A2ZT68</accession>
<organism evidence="2 3">
    <name type="scientific">Aspergillus sclerotialis</name>
    <dbReference type="NCBI Taxonomy" id="2070753"/>
    <lineage>
        <taxon>Eukaryota</taxon>
        <taxon>Fungi</taxon>
        <taxon>Dikarya</taxon>
        <taxon>Ascomycota</taxon>
        <taxon>Pezizomycotina</taxon>
        <taxon>Eurotiomycetes</taxon>
        <taxon>Eurotiomycetidae</taxon>
        <taxon>Eurotiales</taxon>
        <taxon>Aspergillaceae</taxon>
        <taxon>Aspergillus</taxon>
        <taxon>Aspergillus subgen. Polypaecilum</taxon>
    </lineage>
</organism>
<protein>
    <submittedName>
        <fullName evidence="2">Uncharacterized protein</fullName>
    </submittedName>
</protein>
<keyword evidence="3" id="KW-1185">Reference proteome</keyword>
<feature type="compositionally biased region" description="Acidic residues" evidence="1">
    <location>
        <begin position="1"/>
        <end position="20"/>
    </location>
</feature>
<sequence length="109" mass="11485">MAEPEEIEEDLFADLYDADETTNQPTSGSEVPKPSDPTASNTPSQPAGAPLSQSVEYPQFETQESHDTYQTPVDGGSQQNGGGHLDLGNSMETPGVQSETQGTGIKEDG</sequence>
<evidence type="ECO:0000313" key="3">
    <source>
        <dbReference type="Proteomes" id="UP000266188"/>
    </source>
</evidence>
<evidence type="ECO:0000256" key="1">
    <source>
        <dbReference type="SAM" id="MobiDB-lite"/>
    </source>
</evidence>
<comment type="caution">
    <text evidence="2">The sequence shown here is derived from an EMBL/GenBank/DDBJ whole genome shotgun (WGS) entry which is preliminary data.</text>
</comment>